<comment type="pathway">
    <text evidence="9">Amino-acid metabolism; lysine degradation.</text>
</comment>
<dbReference type="GO" id="GO:0033539">
    <property type="term" value="P:fatty acid beta-oxidation using acyl-CoA dehydrogenase"/>
    <property type="evidence" value="ECO:0007669"/>
    <property type="project" value="TreeGrafter"/>
</dbReference>
<comment type="subcellular location">
    <subcellularLocation>
        <location evidence="2">Mitochondrion matrix</location>
    </subcellularLocation>
</comment>
<comment type="similarity">
    <text evidence="3 13">Belongs to the acyl-CoA dehydrogenase family.</text>
</comment>
<dbReference type="GO" id="GO:0004361">
    <property type="term" value="F:glutaryl-CoA dehydrogenase activity"/>
    <property type="evidence" value="ECO:0007669"/>
    <property type="project" value="UniProtKB-EC"/>
</dbReference>
<dbReference type="GO" id="GO:0050660">
    <property type="term" value="F:flavin adenine dinucleotide binding"/>
    <property type="evidence" value="ECO:0007669"/>
    <property type="project" value="InterPro"/>
</dbReference>
<dbReference type="InterPro" id="IPR009075">
    <property type="entry name" value="AcylCo_DH/oxidase_C"/>
</dbReference>
<dbReference type="PANTHER" id="PTHR42807:SF1">
    <property type="entry name" value="GLUTARYL-COA DEHYDROGENASE, MITOCHONDRIAL"/>
    <property type="match status" value="1"/>
</dbReference>
<dbReference type="WBParaSite" id="ACRNAN_Path_989.g3802.t1">
    <property type="protein sequence ID" value="ACRNAN_Path_989.g3802.t1"/>
    <property type="gene ID" value="ACRNAN_Path_989.g3802"/>
</dbReference>
<dbReference type="CDD" id="cd01151">
    <property type="entry name" value="GCD"/>
    <property type="match status" value="1"/>
</dbReference>
<evidence type="ECO:0000256" key="1">
    <source>
        <dbReference type="ARBA" id="ARBA00001974"/>
    </source>
</evidence>
<evidence type="ECO:0000256" key="2">
    <source>
        <dbReference type="ARBA" id="ARBA00004305"/>
    </source>
</evidence>
<evidence type="ECO:0000259" key="14">
    <source>
        <dbReference type="Pfam" id="PF00441"/>
    </source>
</evidence>
<dbReference type="GO" id="GO:0005743">
    <property type="term" value="C:mitochondrial inner membrane"/>
    <property type="evidence" value="ECO:0007669"/>
    <property type="project" value="TreeGrafter"/>
</dbReference>
<evidence type="ECO:0000256" key="11">
    <source>
        <dbReference type="ARBA" id="ARBA00039033"/>
    </source>
</evidence>
<dbReference type="InterPro" id="IPR036250">
    <property type="entry name" value="AcylCo_DH-like_C"/>
</dbReference>
<dbReference type="InterPro" id="IPR006089">
    <property type="entry name" value="Acyl-CoA_DH_CS"/>
</dbReference>
<evidence type="ECO:0000256" key="8">
    <source>
        <dbReference type="ARBA" id="ARBA00023128"/>
    </source>
</evidence>
<reference evidence="18" key="1">
    <citation type="submission" date="2022-11" db="UniProtKB">
        <authorList>
            <consortium name="WormBaseParasite"/>
        </authorList>
    </citation>
    <scope>IDENTIFICATION</scope>
</reference>
<evidence type="ECO:0000256" key="3">
    <source>
        <dbReference type="ARBA" id="ARBA00009347"/>
    </source>
</evidence>
<evidence type="ECO:0000313" key="17">
    <source>
        <dbReference type="Proteomes" id="UP000887540"/>
    </source>
</evidence>
<dbReference type="AlphaFoldDB" id="A0A914CER2"/>
<sequence length="334" mass="36542">MGWLGAPYKGYGCAGVSTVGYGLLAREVERVDSGYRSMMSVQTSLVIGPIYNYGSEDQKKRFIPPLAAGEKVGCFGLTEPNHGSNPGGMETRAKWDEKNRVYRISGTKTWISNSPVADIFIVWARSDRHDNSIMGFILEKGMDGLSAPKIEGKLSLRASITGQISMDDVPVPEENLFPKIKGLAGPFGCLTNARLGIAWGALGAAEACFHYARAYALERKQFGKPLAAKQLVQLKFADMLTEISIGLQSCLRVSRLKDEGRYSPEQVSLIKRNSCGKALEIARKARDILGGNGIVDEYHVMRHLCNLETVNTYEGTHDIHALILGRAITDIPAF</sequence>
<keyword evidence="4 13" id="KW-0285">Flavoprotein</keyword>
<evidence type="ECO:0000259" key="15">
    <source>
        <dbReference type="Pfam" id="PF02770"/>
    </source>
</evidence>
<dbReference type="GO" id="GO:0005759">
    <property type="term" value="C:mitochondrial matrix"/>
    <property type="evidence" value="ECO:0007669"/>
    <property type="project" value="UniProtKB-SubCell"/>
</dbReference>
<feature type="domain" description="Acyl-CoA dehydrogenase/oxidase C-terminal" evidence="14">
    <location>
        <begin position="188"/>
        <end position="328"/>
    </location>
</feature>
<dbReference type="Gene3D" id="1.10.540.10">
    <property type="entry name" value="Acyl-CoA dehydrogenase/oxidase, N-terminal domain"/>
    <property type="match status" value="1"/>
</dbReference>
<dbReference type="GO" id="GO:0046949">
    <property type="term" value="P:fatty-acyl-CoA biosynthetic process"/>
    <property type="evidence" value="ECO:0007669"/>
    <property type="project" value="TreeGrafter"/>
</dbReference>
<accession>A0A914CER2</accession>
<dbReference type="InterPro" id="IPR013786">
    <property type="entry name" value="AcylCoA_DH/ox_N"/>
</dbReference>
<dbReference type="InterPro" id="IPR006091">
    <property type="entry name" value="Acyl-CoA_Oxase/DH_mid-dom"/>
</dbReference>
<feature type="domain" description="Acyl-CoA dehydrogenase/oxidase N-terminal" evidence="16">
    <location>
        <begin position="1"/>
        <end position="70"/>
    </location>
</feature>
<keyword evidence="17" id="KW-1185">Reference proteome</keyword>
<dbReference type="EC" id="1.3.8.6" evidence="11"/>
<dbReference type="Gene3D" id="1.20.140.10">
    <property type="entry name" value="Butyryl-CoA Dehydrogenase, subunit A, domain 3"/>
    <property type="match status" value="1"/>
</dbReference>
<evidence type="ECO:0000256" key="12">
    <source>
        <dbReference type="ARBA" id="ARBA00049493"/>
    </source>
</evidence>
<keyword evidence="5 13" id="KW-0274">FAD</keyword>
<dbReference type="InterPro" id="IPR046373">
    <property type="entry name" value="Acyl-CoA_Oxase/DH_mid-dom_sf"/>
</dbReference>
<keyword evidence="7 13" id="KW-0560">Oxidoreductase</keyword>
<dbReference type="FunFam" id="1.20.140.10:FF:000006">
    <property type="entry name" value="Glutaryl-CoA dehydrogenase, mitochondrial"/>
    <property type="match status" value="1"/>
</dbReference>
<dbReference type="InterPro" id="IPR037069">
    <property type="entry name" value="AcylCoA_DH/ox_N_sf"/>
</dbReference>
<organism evidence="17 18">
    <name type="scientific">Acrobeloides nanus</name>
    <dbReference type="NCBI Taxonomy" id="290746"/>
    <lineage>
        <taxon>Eukaryota</taxon>
        <taxon>Metazoa</taxon>
        <taxon>Ecdysozoa</taxon>
        <taxon>Nematoda</taxon>
        <taxon>Chromadorea</taxon>
        <taxon>Rhabditida</taxon>
        <taxon>Tylenchina</taxon>
        <taxon>Cephalobomorpha</taxon>
        <taxon>Cephaloboidea</taxon>
        <taxon>Cephalobidae</taxon>
        <taxon>Acrobeloides</taxon>
    </lineage>
</organism>
<evidence type="ECO:0000256" key="4">
    <source>
        <dbReference type="ARBA" id="ARBA00022630"/>
    </source>
</evidence>
<dbReference type="Proteomes" id="UP000887540">
    <property type="component" value="Unplaced"/>
</dbReference>
<evidence type="ECO:0000256" key="7">
    <source>
        <dbReference type="ARBA" id="ARBA00023002"/>
    </source>
</evidence>
<dbReference type="Pfam" id="PF02770">
    <property type="entry name" value="Acyl-CoA_dh_M"/>
    <property type="match status" value="1"/>
</dbReference>
<dbReference type="Pfam" id="PF02771">
    <property type="entry name" value="Acyl-CoA_dh_N"/>
    <property type="match status" value="1"/>
</dbReference>
<dbReference type="Pfam" id="PF00441">
    <property type="entry name" value="Acyl-CoA_dh_1"/>
    <property type="match status" value="1"/>
</dbReference>
<dbReference type="SUPFAM" id="SSF47203">
    <property type="entry name" value="Acyl-CoA dehydrogenase C-terminal domain-like"/>
    <property type="match status" value="1"/>
</dbReference>
<name>A0A914CER2_9BILA</name>
<dbReference type="InterPro" id="IPR009100">
    <property type="entry name" value="AcylCoA_DH/oxidase_NM_dom_sf"/>
</dbReference>
<comment type="catalytic activity">
    <reaction evidence="12">
        <text>glutaryl-CoA + oxidized [electron-transfer flavoprotein] + 2 H(+) = (2E)-butenoyl-CoA + reduced [electron-transfer flavoprotein] + CO2</text>
        <dbReference type="Rhea" id="RHEA:13389"/>
        <dbReference type="Rhea" id="RHEA-COMP:10685"/>
        <dbReference type="Rhea" id="RHEA-COMP:10686"/>
        <dbReference type="ChEBI" id="CHEBI:15378"/>
        <dbReference type="ChEBI" id="CHEBI:16526"/>
        <dbReference type="ChEBI" id="CHEBI:57332"/>
        <dbReference type="ChEBI" id="CHEBI:57378"/>
        <dbReference type="ChEBI" id="CHEBI:57692"/>
        <dbReference type="ChEBI" id="CHEBI:58307"/>
        <dbReference type="EC" id="1.3.8.6"/>
    </reaction>
</comment>
<dbReference type="PANTHER" id="PTHR42807">
    <property type="entry name" value="GLUTARYL-COA DEHYDROGENASE, MITOCHONDRIAL"/>
    <property type="match status" value="1"/>
</dbReference>
<protein>
    <recommendedName>
        <fullName evidence="11">glutaryl-CoA dehydrogenase (ETF)</fullName>
        <ecNumber evidence="11">1.3.8.6</ecNumber>
    </recommendedName>
</protein>
<keyword evidence="8" id="KW-0496">Mitochondrion</keyword>
<evidence type="ECO:0000256" key="5">
    <source>
        <dbReference type="ARBA" id="ARBA00022827"/>
    </source>
</evidence>
<comment type="pathway">
    <text evidence="10">Amino-acid metabolism; tryptophan metabolism.</text>
</comment>
<dbReference type="InterPro" id="IPR052033">
    <property type="entry name" value="Glutaryl-CoA_DH_mitochondrial"/>
</dbReference>
<proteinExistence type="inferred from homology"/>
<evidence type="ECO:0000259" key="16">
    <source>
        <dbReference type="Pfam" id="PF02771"/>
    </source>
</evidence>
<keyword evidence="6" id="KW-0809">Transit peptide</keyword>
<evidence type="ECO:0000313" key="18">
    <source>
        <dbReference type="WBParaSite" id="ACRNAN_Path_989.g3802.t1"/>
    </source>
</evidence>
<dbReference type="FunFam" id="2.40.110.10:FF:000008">
    <property type="entry name" value="Glutaryl-CoA dehydrogenase, mitochondrial"/>
    <property type="match status" value="1"/>
</dbReference>
<evidence type="ECO:0000256" key="10">
    <source>
        <dbReference type="ARBA" id="ARBA00037927"/>
    </source>
</evidence>
<feature type="domain" description="Acyl-CoA oxidase/dehydrogenase middle" evidence="15">
    <location>
        <begin position="74"/>
        <end position="169"/>
    </location>
</feature>
<dbReference type="GO" id="GO:0000062">
    <property type="term" value="F:fatty-acyl-CoA binding"/>
    <property type="evidence" value="ECO:0007669"/>
    <property type="project" value="TreeGrafter"/>
</dbReference>
<dbReference type="PROSITE" id="PS00073">
    <property type="entry name" value="ACYL_COA_DH_2"/>
    <property type="match status" value="1"/>
</dbReference>
<dbReference type="SUPFAM" id="SSF56645">
    <property type="entry name" value="Acyl-CoA dehydrogenase NM domain-like"/>
    <property type="match status" value="1"/>
</dbReference>
<evidence type="ECO:0000256" key="6">
    <source>
        <dbReference type="ARBA" id="ARBA00022946"/>
    </source>
</evidence>
<dbReference type="Gene3D" id="2.40.110.10">
    <property type="entry name" value="Butyryl-CoA Dehydrogenase, subunit A, domain 2"/>
    <property type="match status" value="1"/>
</dbReference>
<comment type="cofactor">
    <cofactor evidence="1 13">
        <name>FAD</name>
        <dbReference type="ChEBI" id="CHEBI:57692"/>
    </cofactor>
</comment>
<evidence type="ECO:0000256" key="9">
    <source>
        <dbReference type="ARBA" id="ARBA00037899"/>
    </source>
</evidence>
<evidence type="ECO:0000256" key="13">
    <source>
        <dbReference type="RuleBase" id="RU362125"/>
    </source>
</evidence>